<sequence length="104" mass="11950">IRSITHQNWMIRSLLLCSCLVLSITQAKKLDRDDRDGESCGNDAVPYLIEIDHNGKPELFCDTPVCLEPTEDFRRVKRSTKRKATDYPVCNHELLETVCVGERE</sequence>
<gene>
    <name evidence="2" type="ORF">PENTCL1PPCAC_28546</name>
</gene>
<keyword evidence="1" id="KW-0732">Signal</keyword>
<dbReference type="Proteomes" id="UP001432027">
    <property type="component" value="Unassembled WGS sequence"/>
</dbReference>
<evidence type="ECO:0008006" key="4">
    <source>
        <dbReference type="Google" id="ProtNLM"/>
    </source>
</evidence>
<feature type="chain" id="PRO_5043876476" description="Secreted protein" evidence="1">
    <location>
        <begin position="28"/>
        <end position="104"/>
    </location>
</feature>
<comment type="caution">
    <text evidence="2">The sequence shown here is derived from an EMBL/GenBank/DDBJ whole genome shotgun (WGS) entry which is preliminary data.</text>
</comment>
<protein>
    <recommendedName>
        <fullName evidence="4">Secreted protein</fullName>
    </recommendedName>
</protein>
<evidence type="ECO:0000256" key="1">
    <source>
        <dbReference type="SAM" id="SignalP"/>
    </source>
</evidence>
<name>A0AAV5UJ65_9BILA</name>
<evidence type="ECO:0000313" key="2">
    <source>
        <dbReference type="EMBL" id="GMT06372.1"/>
    </source>
</evidence>
<organism evidence="2 3">
    <name type="scientific">Pristionchus entomophagus</name>
    <dbReference type="NCBI Taxonomy" id="358040"/>
    <lineage>
        <taxon>Eukaryota</taxon>
        <taxon>Metazoa</taxon>
        <taxon>Ecdysozoa</taxon>
        <taxon>Nematoda</taxon>
        <taxon>Chromadorea</taxon>
        <taxon>Rhabditida</taxon>
        <taxon>Rhabditina</taxon>
        <taxon>Diplogasteromorpha</taxon>
        <taxon>Diplogasteroidea</taxon>
        <taxon>Neodiplogasteridae</taxon>
        <taxon>Pristionchus</taxon>
    </lineage>
</organism>
<feature type="non-terminal residue" evidence="2">
    <location>
        <position position="104"/>
    </location>
</feature>
<dbReference type="AlphaFoldDB" id="A0AAV5UJ65"/>
<reference evidence="2" key="1">
    <citation type="submission" date="2023-10" db="EMBL/GenBank/DDBJ databases">
        <title>Genome assembly of Pristionchus species.</title>
        <authorList>
            <person name="Yoshida K."/>
            <person name="Sommer R.J."/>
        </authorList>
    </citation>
    <scope>NUCLEOTIDE SEQUENCE</scope>
    <source>
        <strain evidence="2">RS0144</strain>
    </source>
</reference>
<accession>A0AAV5UJ65</accession>
<feature type="signal peptide" evidence="1">
    <location>
        <begin position="1"/>
        <end position="27"/>
    </location>
</feature>
<feature type="non-terminal residue" evidence="2">
    <location>
        <position position="1"/>
    </location>
</feature>
<proteinExistence type="predicted"/>
<dbReference type="EMBL" id="BTSX01000006">
    <property type="protein sequence ID" value="GMT06372.1"/>
    <property type="molecule type" value="Genomic_DNA"/>
</dbReference>
<evidence type="ECO:0000313" key="3">
    <source>
        <dbReference type="Proteomes" id="UP001432027"/>
    </source>
</evidence>
<keyword evidence="3" id="KW-1185">Reference proteome</keyword>